<dbReference type="GO" id="GO:0009073">
    <property type="term" value="P:aromatic amino acid family biosynthetic process"/>
    <property type="evidence" value="ECO:0007669"/>
    <property type="project" value="UniProtKB-KW"/>
</dbReference>
<organism evidence="4 6">
    <name type="scientific">Lacisediminihabitans changchengi</name>
    <dbReference type="NCBI Taxonomy" id="2787634"/>
    <lineage>
        <taxon>Bacteria</taxon>
        <taxon>Bacillati</taxon>
        <taxon>Actinomycetota</taxon>
        <taxon>Actinomycetes</taxon>
        <taxon>Micrococcales</taxon>
        <taxon>Microbacteriaceae</taxon>
        <taxon>Lacisediminihabitans</taxon>
    </lineage>
</organism>
<dbReference type="SUPFAM" id="SSF53223">
    <property type="entry name" value="Aminoacid dehydrogenase-like, N-terminal domain"/>
    <property type="match status" value="1"/>
</dbReference>
<evidence type="ECO:0000256" key="1">
    <source>
        <dbReference type="ARBA" id="ARBA00004871"/>
    </source>
</evidence>
<keyword evidence="2" id="KW-0028">Amino-acid biosynthesis</keyword>
<dbReference type="InterPro" id="IPR046346">
    <property type="entry name" value="Aminoacid_DH-like_N_sf"/>
</dbReference>
<dbReference type="SUPFAM" id="SSF51735">
    <property type="entry name" value="NAD(P)-binding Rossmann-fold domains"/>
    <property type="match status" value="1"/>
</dbReference>
<dbReference type="InterPro" id="IPR022893">
    <property type="entry name" value="Shikimate_DH_fam"/>
</dbReference>
<evidence type="ECO:0000313" key="4">
    <source>
        <dbReference type="EMBL" id="MBK4346776.1"/>
    </source>
</evidence>
<dbReference type="InterPro" id="IPR013708">
    <property type="entry name" value="Shikimate_DH-bd_N"/>
</dbReference>
<dbReference type="EMBL" id="JAEPES010000001">
    <property type="protein sequence ID" value="MBK4346776.1"/>
    <property type="molecule type" value="Genomic_DNA"/>
</dbReference>
<gene>
    <name evidence="4" type="ORF">IV501_03950</name>
    <name evidence="5" type="ORF">IV501_10675</name>
</gene>
<reference evidence="4" key="1">
    <citation type="submission" date="2021-01" db="EMBL/GenBank/DDBJ databases">
        <title>Lacisediminihabitans sp. nov. strain G11-30, isolated from Antarctic Soil.</title>
        <authorList>
            <person name="Li J."/>
        </authorList>
    </citation>
    <scope>NUCLEOTIDE SEQUENCE</scope>
    <source>
        <strain evidence="4">G11-30</strain>
    </source>
</reference>
<dbReference type="AlphaFoldDB" id="A0A934SHL4"/>
<feature type="domain" description="Shikimate dehydrogenase substrate binding N-terminal" evidence="3">
    <location>
        <begin position="23"/>
        <end position="104"/>
    </location>
</feature>
<dbReference type="Gene3D" id="3.40.50.720">
    <property type="entry name" value="NAD(P)-binding Rossmann-like Domain"/>
    <property type="match status" value="1"/>
</dbReference>
<evidence type="ECO:0000313" key="5">
    <source>
        <dbReference type="EMBL" id="MBK4348101.1"/>
    </source>
</evidence>
<keyword evidence="6" id="KW-1185">Reference proteome</keyword>
<dbReference type="PANTHER" id="PTHR21089">
    <property type="entry name" value="SHIKIMATE DEHYDROGENASE"/>
    <property type="match status" value="1"/>
</dbReference>
<dbReference type="GO" id="GO:0019632">
    <property type="term" value="P:shikimate metabolic process"/>
    <property type="evidence" value="ECO:0007669"/>
    <property type="project" value="TreeGrafter"/>
</dbReference>
<dbReference type="InterPro" id="IPR036291">
    <property type="entry name" value="NAD(P)-bd_dom_sf"/>
</dbReference>
<dbReference type="Pfam" id="PF08501">
    <property type="entry name" value="Shikimate_dh_N"/>
    <property type="match status" value="1"/>
</dbReference>
<dbReference type="PANTHER" id="PTHR21089:SF1">
    <property type="entry name" value="BIFUNCTIONAL 3-DEHYDROQUINATE DEHYDRATASE_SHIKIMATE DEHYDROGENASE, CHLOROPLASTIC"/>
    <property type="match status" value="1"/>
</dbReference>
<comment type="caution">
    <text evidence="4">The sequence shown here is derived from an EMBL/GenBank/DDBJ whole genome shotgun (WGS) entry which is preliminary data.</text>
</comment>
<keyword evidence="2" id="KW-0057">Aromatic amino acid biosynthesis</keyword>
<dbReference type="GO" id="GO:0050661">
    <property type="term" value="F:NADP binding"/>
    <property type="evidence" value="ECO:0007669"/>
    <property type="project" value="TreeGrafter"/>
</dbReference>
<dbReference type="Proteomes" id="UP000636458">
    <property type="component" value="Unassembled WGS sequence"/>
</dbReference>
<evidence type="ECO:0000313" key="6">
    <source>
        <dbReference type="Proteomes" id="UP000636458"/>
    </source>
</evidence>
<dbReference type="GO" id="GO:0005829">
    <property type="term" value="C:cytosol"/>
    <property type="evidence" value="ECO:0007669"/>
    <property type="project" value="TreeGrafter"/>
</dbReference>
<dbReference type="GO" id="GO:0009423">
    <property type="term" value="P:chorismate biosynthetic process"/>
    <property type="evidence" value="ECO:0007669"/>
    <property type="project" value="TreeGrafter"/>
</dbReference>
<proteinExistence type="predicted"/>
<evidence type="ECO:0000259" key="3">
    <source>
        <dbReference type="Pfam" id="PF08501"/>
    </source>
</evidence>
<evidence type="ECO:0000256" key="2">
    <source>
        <dbReference type="ARBA" id="ARBA00023141"/>
    </source>
</evidence>
<name>A0A934SHL4_9MICO</name>
<protein>
    <submittedName>
        <fullName evidence="4">Shikimate dehydrogenase</fullName>
    </submittedName>
</protein>
<accession>A0A934SHL4</accession>
<dbReference type="Gene3D" id="3.40.50.10860">
    <property type="entry name" value="Leucine Dehydrogenase, chain A, domain 1"/>
    <property type="match status" value="1"/>
</dbReference>
<comment type="pathway">
    <text evidence="1">Metabolic intermediate biosynthesis; chorismate biosynthesis; chorismate from D-erythrose 4-phosphate and phosphoenolpyruvate: step 4/7.</text>
</comment>
<sequence length="292" mass="30164">MPGSRPTPVAATEHAGVSARLAVLGHPIAHSKSPALHAAAYSVLGLDWSYDAQDVTGETLGAFIESRDGAWRGLSLTMPLKRDVLPLLHGIDHFAELTGGANTVLFDGGKLRGFNTDVHGVVEAFRGVGIERLGSVRVLGGGATAASVLVAVQRMGAERVALAVRAPERLGSLISLAERLDLALTVETLGTFDPAFVTDAVVSTLPNGTELSFRPAALAAVTVAGGALFDVAYEPWPTVLAAGWAGPVIPGLEMLAHQALVQVRIFVNASPDAELPGEASVFQAMRSAVGLG</sequence>
<dbReference type="EMBL" id="JAEPES010000003">
    <property type="protein sequence ID" value="MBK4348101.1"/>
    <property type="molecule type" value="Genomic_DNA"/>
</dbReference>
<dbReference type="GO" id="GO:0004764">
    <property type="term" value="F:shikimate 3-dehydrogenase (NADP+) activity"/>
    <property type="evidence" value="ECO:0007669"/>
    <property type="project" value="InterPro"/>
</dbReference>